<feature type="region of interest" description="Disordered" evidence="1">
    <location>
        <begin position="1"/>
        <end position="45"/>
    </location>
</feature>
<protein>
    <submittedName>
        <fullName evidence="2">Uncharacterized protein</fullName>
    </submittedName>
</protein>
<proteinExistence type="predicted"/>
<evidence type="ECO:0000256" key="1">
    <source>
        <dbReference type="SAM" id="MobiDB-lite"/>
    </source>
</evidence>
<reference evidence="2 3" key="1">
    <citation type="journal article" date="2014" name="Genome Biol. Evol.">
        <title>Comparative genomics and transcriptomics analyses reveal divergent lifestyle features of nematode endoparasitic fungus Hirsutella minnesotensis.</title>
        <authorList>
            <person name="Lai Y."/>
            <person name="Liu K."/>
            <person name="Zhang X."/>
            <person name="Zhang X."/>
            <person name="Li K."/>
            <person name="Wang N."/>
            <person name="Shu C."/>
            <person name="Wu Y."/>
            <person name="Wang C."/>
            <person name="Bushley K.E."/>
            <person name="Xiang M."/>
            <person name="Liu X."/>
        </authorList>
    </citation>
    <scope>NUCLEOTIDE SEQUENCE [LARGE SCALE GENOMIC DNA]</scope>
    <source>
        <strain evidence="2 3">3608</strain>
    </source>
</reference>
<keyword evidence="3" id="KW-1185">Reference proteome</keyword>
<evidence type="ECO:0000313" key="3">
    <source>
        <dbReference type="Proteomes" id="UP000054481"/>
    </source>
</evidence>
<dbReference type="OrthoDB" id="4851179at2759"/>
<evidence type="ECO:0000313" key="2">
    <source>
        <dbReference type="EMBL" id="KJZ70612.1"/>
    </source>
</evidence>
<feature type="compositionally biased region" description="Acidic residues" evidence="1">
    <location>
        <begin position="35"/>
        <end position="45"/>
    </location>
</feature>
<gene>
    <name evidence="2" type="ORF">HIM_10000</name>
</gene>
<dbReference type="EMBL" id="KQ030616">
    <property type="protein sequence ID" value="KJZ70612.1"/>
    <property type="molecule type" value="Genomic_DNA"/>
</dbReference>
<sequence>MAHSPSLPYESDASYSPGDDSDSDASCQQKHEAITDADESDIGSVSLEDEYGCAASDIEDQAELFGGNVHSAEYYKKAVEEFNECAWDTQDYSNGSLLLLDACEGRWHQ</sequence>
<dbReference type="Proteomes" id="UP000054481">
    <property type="component" value="Unassembled WGS sequence"/>
</dbReference>
<accession>A0A0F7ZXF1</accession>
<organism evidence="2 3">
    <name type="scientific">Hirsutella minnesotensis 3608</name>
    <dbReference type="NCBI Taxonomy" id="1043627"/>
    <lineage>
        <taxon>Eukaryota</taxon>
        <taxon>Fungi</taxon>
        <taxon>Dikarya</taxon>
        <taxon>Ascomycota</taxon>
        <taxon>Pezizomycotina</taxon>
        <taxon>Sordariomycetes</taxon>
        <taxon>Hypocreomycetidae</taxon>
        <taxon>Hypocreales</taxon>
        <taxon>Ophiocordycipitaceae</taxon>
        <taxon>Hirsutella</taxon>
    </lineage>
</organism>
<dbReference type="AlphaFoldDB" id="A0A0F7ZXF1"/>
<name>A0A0F7ZXF1_9HYPO</name>